<evidence type="ECO:0000256" key="3">
    <source>
        <dbReference type="ARBA" id="ARBA00004721"/>
    </source>
</evidence>
<evidence type="ECO:0000313" key="14">
    <source>
        <dbReference type="EMBL" id="KAF5322063.1"/>
    </source>
</evidence>
<dbReference type="InterPro" id="IPR050121">
    <property type="entry name" value="Cytochrome_P450_monoxygenase"/>
</dbReference>
<keyword evidence="11" id="KW-0503">Monooxygenase</keyword>
<evidence type="ECO:0000256" key="10">
    <source>
        <dbReference type="ARBA" id="ARBA00023004"/>
    </source>
</evidence>
<keyword evidence="10 13" id="KW-0408">Iron</keyword>
<comment type="subcellular location">
    <subcellularLocation>
        <location evidence="2">Membrane</location>
    </subcellularLocation>
</comment>
<dbReference type="Proteomes" id="UP000567179">
    <property type="component" value="Unassembled WGS sequence"/>
</dbReference>
<evidence type="ECO:0000256" key="2">
    <source>
        <dbReference type="ARBA" id="ARBA00004370"/>
    </source>
</evidence>
<dbReference type="GO" id="GO:0020037">
    <property type="term" value="F:heme binding"/>
    <property type="evidence" value="ECO:0007669"/>
    <property type="project" value="InterPro"/>
</dbReference>
<dbReference type="GO" id="GO:0016705">
    <property type="term" value="F:oxidoreductase activity, acting on paired donors, with incorporation or reduction of molecular oxygen"/>
    <property type="evidence" value="ECO:0007669"/>
    <property type="project" value="InterPro"/>
</dbReference>
<evidence type="ECO:0000256" key="4">
    <source>
        <dbReference type="ARBA" id="ARBA00010617"/>
    </source>
</evidence>
<evidence type="ECO:0000256" key="5">
    <source>
        <dbReference type="ARBA" id="ARBA00022617"/>
    </source>
</evidence>
<keyword evidence="15" id="KW-1185">Reference proteome</keyword>
<dbReference type="SUPFAM" id="SSF48264">
    <property type="entry name" value="Cytochrome P450"/>
    <property type="match status" value="1"/>
</dbReference>
<dbReference type="PANTHER" id="PTHR24305:SF166">
    <property type="entry name" value="CYTOCHROME P450 12A4, MITOCHONDRIAL-RELATED"/>
    <property type="match status" value="1"/>
</dbReference>
<evidence type="ECO:0000256" key="1">
    <source>
        <dbReference type="ARBA" id="ARBA00001971"/>
    </source>
</evidence>
<proteinExistence type="inferred from homology"/>
<gene>
    <name evidence="14" type="ORF">D9619_000916</name>
</gene>
<dbReference type="GO" id="GO:0016020">
    <property type="term" value="C:membrane"/>
    <property type="evidence" value="ECO:0007669"/>
    <property type="project" value="UniProtKB-SubCell"/>
</dbReference>
<dbReference type="OrthoDB" id="10029320at2759"/>
<dbReference type="InterPro" id="IPR036396">
    <property type="entry name" value="Cyt_P450_sf"/>
</dbReference>
<protein>
    <recommendedName>
        <fullName evidence="16">Cytochrome P450</fullName>
    </recommendedName>
</protein>
<evidence type="ECO:0000256" key="9">
    <source>
        <dbReference type="ARBA" id="ARBA00023002"/>
    </source>
</evidence>
<keyword evidence="5 13" id="KW-0349">Heme</keyword>
<dbReference type="GO" id="GO:0005506">
    <property type="term" value="F:iron ion binding"/>
    <property type="evidence" value="ECO:0007669"/>
    <property type="project" value="InterPro"/>
</dbReference>
<name>A0A8H5F3M9_9AGAR</name>
<dbReference type="InterPro" id="IPR002401">
    <property type="entry name" value="Cyt_P450_E_grp-I"/>
</dbReference>
<comment type="pathway">
    <text evidence="3">Secondary metabolite biosynthesis; terpenoid biosynthesis.</text>
</comment>
<organism evidence="14 15">
    <name type="scientific">Psilocybe cf. subviscida</name>
    <dbReference type="NCBI Taxonomy" id="2480587"/>
    <lineage>
        <taxon>Eukaryota</taxon>
        <taxon>Fungi</taxon>
        <taxon>Dikarya</taxon>
        <taxon>Basidiomycota</taxon>
        <taxon>Agaricomycotina</taxon>
        <taxon>Agaricomycetes</taxon>
        <taxon>Agaricomycetidae</taxon>
        <taxon>Agaricales</taxon>
        <taxon>Agaricineae</taxon>
        <taxon>Strophariaceae</taxon>
        <taxon>Psilocybe</taxon>
    </lineage>
</organism>
<evidence type="ECO:0000313" key="15">
    <source>
        <dbReference type="Proteomes" id="UP000567179"/>
    </source>
</evidence>
<sequence length="580" mass="65391">MSPTPRLAVDIANLLEPYHLLYGLIGYGIYKAVHRLYLWPRFLSPLKNVPGPPLGNIFVGQSPTIIKNETGIPQREWVKQYGPVVRIVGPVGIERLIFMKPEALHQILVKDWLDYPRPGFLRNILGLVTGYGLLTVTGNEHKQMRKAMNPAFSIPNLAAQIPMYFEPIDGLVEILKGELKNDSEGKIVHVYDWMSKVTLDIICETAFGYKADSLHNPHNELAEAYELLLSLQSGANLAKLITLISIPGAPRFFASDWAYHHRSWFEKIPFVAPVSKLIDAMYRIRRISRRMLQEKMNASSVALNDSDTKKDIMSILVRARKAELEGGKDGYTMDDRAMMDQVLTFLGAGHETTASGLTWTLWHLSNNPEAQRRLREELRPVFAENSHPDYRTLKDLKYLDCVVMESLRIMPPVPQTVRVANKTDYIDGVLVPKGTLFYISIRVVNTWKPLWGEDAEEYAVPFLYLDSSTNGSRYRFHPERWLNLPKDHHPSFSMLSFIAGPHACIGKTMSILEMKAILAALIVNFEFEPSIEGQVAQPAAAITISKAKPLCASPPMACHSAYEELTPLLDDFIGQSWPGV</sequence>
<keyword evidence="12" id="KW-0472">Membrane</keyword>
<keyword evidence="6" id="KW-0812">Transmembrane</keyword>
<accession>A0A8H5F3M9</accession>
<dbReference type="PRINTS" id="PR00463">
    <property type="entry name" value="EP450I"/>
</dbReference>
<comment type="caution">
    <text evidence="14">The sequence shown here is derived from an EMBL/GenBank/DDBJ whole genome shotgun (WGS) entry which is preliminary data.</text>
</comment>
<dbReference type="GO" id="GO:0004497">
    <property type="term" value="F:monooxygenase activity"/>
    <property type="evidence" value="ECO:0007669"/>
    <property type="project" value="UniProtKB-KW"/>
</dbReference>
<evidence type="ECO:0000256" key="6">
    <source>
        <dbReference type="ARBA" id="ARBA00022692"/>
    </source>
</evidence>
<evidence type="ECO:0000256" key="8">
    <source>
        <dbReference type="ARBA" id="ARBA00022989"/>
    </source>
</evidence>
<evidence type="ECO:0000256" key="7">
    <source>
        <dbReference type="ARBA" id="ARBA00022723"/>
    </source>
</evidence>
<keyword evidence="9" id="KW-0560">Oxidoreductase</keyword>
<comment type="cofactor">
    <cofactor evidence="1 13">
        <name>heme</name>
        <dbReference type="ChEBI" id="CHEBI:30413"/>
    </cofactor>
</comment>
<dbReference type="CDD" id="cd11069">
    <property type="entry name" value="CYP_FUM15-like"/>
    <property type="match status" value="1"/>
</dbReference>
<reference evidence="14 15" key="1">
    <citation type="journal article" date="2020" name="ISME J.">
        <title>Uncovering the hidden diversity of litter-decomposition mechanisms in mushroom-forming fungi.</title>
        <authorList>
            <person name="Floudas D."/>
            <person name="Bentzer J."/>
            <person name="Ahren D."/>
            <person name="Johansson T."/>
            <person name="Persson P."/>
            <person name="Tunlid A."/>
        </authorList>
    </citation>
    <scope>NUCLEOTIDE SEQUENCE [LARGE SCALE GENOMIC DNA]</scope>
    <source>
        <strain evidence="14 15">CBS 101986</strain>
    </source>
</reference>
<keyword evidence="7 13" id="KW-0479">Metal-binding</keyword>
<dbReference type="Gene3D" id="1.10.630.10">
    <property type="entry name" value="Cytochrome P450"/>
    <property type="match status" value="1"/>
</dbReference>
<evidence type="ECO:0000256" key="12">
    <source>
        <dbReference type="ARBA" id="ARBA00023136"/>
    </source>
</evidence>
<keyword evidence="8" id="KW-1133">Transmembrane helix</keyword>
<comment type="similarity">
    <text evidence="4">Belongs to the cytochrome P450 family.</text>
</comment>
<evidence type="ECO:0008006" key="16">
    <source>
        <dbReference type="Google" id="ProtNLM"/>
    </source>
</evidence>
<dbReference type="Pfam" id="PF00067">
    <property type="entry name" value="p450"/>
    <property type="match status" value="1"/>
</dbReference>
<dbReference type="PRINTS" id="PR00385">
    <property type="entry name" value="P450"/>
</dbReference>
<dbReference type="PANTHER" id="PTHR24305">
    <property type="entry name" value="CYTOCHROME P450"/>
    <property type="match status" value="1"/>
</dbReference>
<dbReference type="InterPro" id="IPR001128">
    <property type="entry name" value="Cyt_P450"/>
</dbReference>
<evidence type="ECO:0000256" key="11">
    <source>
        <dbReference type="ARBA" id="ARBA00023033"/>
    </source>
</evidence>
<feature type="binding site" description="axial binding residue" evidence="13">
    <location>
        <position position="504"/>
    </location>
    <ligand>
        <name>heme</name>
        <dbReference type="ChEBI" id="CHEBI:30413"/>
    </ligand>
    <ligandPart>
        <name>Fe</name>
        <dbReference type="ChEBI" id="CHEBI:18248"/>
    </ligandPart>
</feature>
<evidence type="ECO:0000256" key="13">
    <source>
        <dbReference type="PIRSR" id="PIRSR602401-1"/>
    </source>
</evidence>
<dbReference type="AlphaFoldDB" id="A0A8H5F3M9"/>
<dbReference type="EMBL" id="JAACJJ010000028">
    <property type="protein sequence ID" value="KAF5322063.1"/>
    <property type="molecule type" value="Genomic_DNA"/>
</dbReference>